<keyword evidence="5" id="KW-1185">Reference proteome</keyword>
<gene>
    <name evidence="4" type="ORF">BKA00_006061</name>
</gene>
<dbReference type="RefSeq" id="WP_230298981.1">
    <property type="nucleotide sequence ID" value="NZ_JACHMQ010000001.1"/>
</dbReference>
<name>A0A7X0G4G1_9ACTN</name>
<evidence type="ECO:0000313" key="4">
    <source>
        <dbReference type="EMBL" id="MBB6399147.1"/>
    </source>
</evidence>
<accession>A0A7X0G4G1</accession>
<dbReference type="PANTHER" id="PTHR35526:SF3">
    <property type="entry name" value="ANTI-SIGMA-F FACTOR RSBW"/>
    <property type="match status" value="1"/>
</dbReference>
<dbReference type="Gene3D" id="3.30.565.10">
    <property type="entry name" value="Histidine kinase-like ATPase, C-terminal domain"/>
    <property type="match status" value="1"/>
</dbReference>
<reference evidence="4 5" key="1">
    <citation type="submission" date="2020-08" db="EMBL/GenBank/DDBJ databases">
        <title>Sequencing the genomes of 1000 actinobacteria strains.</title>
        <authorList>
            <person name="Klenk H.-P."/>
        </authorList>
    </citation>
    <scope>NUCLEOTIDE SEQUENCE [LARGE SCALE GENOMIC DNA]</scope>
    <source>
        <strain evidence="4 5">DSM 43675</strain>
    </source>
</reference>
<organism evidence="4 5">
    <name type="scientific">Actinomadura coerulea</name>
    <dbReference type="NCBI Taxonomy" id="46159"/>
    <lineage>
        <taxon>Bacteria</taxon>
        <taxon>Bacillati</taxon>
        <taxon>Actinomycetota</taxon>
        <taxon>Actinomycetes</taxon>
        <taxon>Streptosporangiales</taxon>
        <taxon>Thermomonosporaceae</taxon>
        <taxon>Actinomadura</taxon>
    </lineage>
</organism>
<keyword evidence="1" id="KW-0418">Kinase</keyword>
<comment type="caution">
    <text evidence="4">The sequence shown here is derived from an EMBL/GenBank/DDBJ whole genome shotgun (WGS) entry which is preliminary data.</text>
</comment>
<dbReference type="InterPro" id="IPR003594">
    <property type="entry name" value="HATPase_dom"/>
</dbReference>
<sequence>MTEGMERLGEPIGFTGEGDGGRRARRAVRERAAKVFADETLLDDVELMTAEGVANAILHGSGLISVTIATDGRWLRVEVSDDGPAQADPNGPPRLDHGRGLTVIDALAGEWGLDQTPHRTRLWFVIDGRHSPAPV</sequence>
<feature type="region of interest" description="Disordered" evidence="2">
    <location>
        <begin position="1"/>
        <end position="21"/>
    </location>
</feature>
<dbReference type="EMBL" id="JACHMQ010000001">
    <property type="protein sequence ID" value="MBB6399147.1"/>
    <property type="molecule type" value="Genomic_DNA"/>
</dbReference>
<dbReference type="Pfam" id="PF13581">
    <property type="entry name" value="HATPase_c_2"/>
    <property type="match status" value="1"/>
</dbReference>
<keyword evidence="1" id="KW-0808">Transferase</keyword>
<feature type="domain" description="Histidine kinase/HSP90-like ATPase" evidence="3">
    <location>
        <begin position="22"/>
        <end position="125"/>
    </location>
</feature>
<keyword evidence="1" id="KW-0723">Serine/threonine-protein kinase</keyword>
<dbReference type="InterPro" id="IPR036890">
    <property type="entry name" value="HATPase_C_sf"/>
</dbReference>
<evidence type="ECO:0000259" key="3">
    <source>
        <dbReference type="Pfam" id="PF13581"/>
    </source>
</evidence>
<proteinExistence type="predicted"/>
<dbReference type="InterPro" id="IPR050267">
    <property type="entry name" value="Anti-sigma-factor_SerPK"/>
</dbReference>
<evidence type="ECO:0000256" key="1">
    <source>
        <dbReference type="ARBA" id="ARBA00022527"/>
    </source>
</evidence>
<dbReference type="Proteomes" id="UP000546324">
    <property type="component" value="Unassembled WGS sequence"/>
</dbReference>
<dbReference type="CDD" id="cd16936">
    <property type="entry name" value="HATPase_RsbW-like"/>
    <property type="match status" value="1"/>
</dbReference>
<dbReference type="AlphaFoldDB" id="A0A7X0G4G1"/>
<dbReference type="PANTHER" id="PTHR35526">
    <property type="entry name" value="ANTI-SIGMA-F FACTOR RSBW-RELATED"/>
    <property type="match status" value="1"/>
</dbReference>
<evidence type="ECO:0000313" key="5">
    <source>
        <dbReference type="Proteomes" id="UP000546324"/>
    </source>
</evidence>
<protein>
    <submittedName>
        <fullName evidence="4">Anti-sigma regulatory factor (Ser/Thr protein kinase)</fullName>
    </submittedName>
</protein>
<dbReference type="GO" id="GO:0004674">
    <property type="term" value="F:protein serine/threonine kinase activity"/>
    <property type="evidence" value="ECO:0007669"/>
    <property type="project" value="UniProtKB-KW"/>
</dbReference>
<evidence type="ECO:0000256" key="2">
    <source>
        <dbReference type="SAM" id="MobiDB-lite"/>
    </source>
</evidence>
<dbReference type="SUPFAM" id="SSF55874">
    <property type="entry name" value="ATPase domain of HSP90 chaperone/DNA topoisomerase II/histidine kinase"/>
    <property type="match status" value="1"/>
</dbReference>